<dbReference type="InterPro" id="IPR041496">
    <property type="entry name" value="YitH/HolE_GNAT"/>
</dbReference>
<dbReference type="Gene3D" id="3.40.630.90">
    <property type="match status" value="1"/>
</dbReference>
<dbReference type="EMBL" id="JAYWLC010000019">
    <property type="protein sequence ID" value="MER5173510.1"/>
    <property type="molecule type" value="Genomic_DNA"/>
</dbReference>
<dbReference type="PANTHER" id="PTHR47237">
    <property type="entry name" value="SLL0310 PROTEIN"/>
    <property type="match status" value="1"/>
</dbReference>
<evidence type="ECO:0000259" key="1">
    <source>
        <dbReference type="PROSITE" id="PS51186"/>
    </source>
</evidence>
<dbReference type="InterPro" id="IPR052729">
    <property type="entry name" value="Acyl/Acetyltrans_Enzymes"/>
</dbReference>
<dbReference type="PANTHER" id="PTHR47237:SF2">
    <property type="entry name" value="BLL4206 PROTEIN"/>
    <property type="match status" value="1"/>
</dbReference>
<proteinExistence type="predicted"/>
<accession>A0ABV1SL91</accession>
<dbReference type="RefSeq" id="WP_349295123.1">
    <property type="nucleotide sequence ID" value="NZ_JAYWLC010000019.1"/>
</dbReference>
<dbReference type="InterPro" id="IPR000182">
    <property type="entry name" value="GNAT_dom"/>
</dbReference>
<keyword evidence="2" id="KW-0808">Transferase</keyword>
<dbReference type="EC" id="2.3.1.-" evidence="2"/>
<dbReference type="PROSITE" id="PS51186">
    <property type="entry name" value="GNAT"/>
    <property type="match status" value="2"/>
</dbReference>
<name>A0ABV1SL91_9RHOB</name>
<dbReference type="Pfam" id="PF18014">
    <property type="entry name" value="Acetyltransf_18"/>
    <property type="match status" value="1"/>
</dbReference>
<feature type="domain" description="N-acetyltransferase" evidence="1">
    <location>
        <begin position="181"/>
        <end position="309"/>
    </location>
</feature>
<evidence type="ECO:0000313" key="3">
    <source>
        <dbReference type="Proteomes" id="UP001438953"/>
    </source>
</evidence>
<keyword evidence="3" id="KW-1185">Reference proteome</keyword>
<dbReference type="Proteomes" id="UP001438953">
    <property type="component" value="Unassembled WGS sequence"/>
</dbReference>
<organism evidence="2 3">
    <name type="scientific">Thioclava kandeliae</name>
    <dbReference type="NCBI Taxonomy" id="3070818"/>
    <lineage>
        <taxon>Bacteria</taxon>
        <taxon>Pseudomonadati</taxon>
        <taxon>Pseudomonadota</taxon>
        <taxon>Alphaproteobacteria</taxon>
        <taxon>Rhodobacterales</taxon>
        <taxon>Paracoccaceae</taxon>
        <taxon>Thioclava</taxon>
    </lineage>
</organism>
<sequence>MSRNIAIGPCSDAMPQGARARYLDFMARAQTTDENYMQIDSYKAQIVEIAPEHLLAMHELTVSVFWPHRARDLEVFLALGRGYLAMDEIGRPLGSAMYFPVGDDYAMFGMMVTTPRLQSYGTGARLLRRIMRDCEGRDLRLSATRAAYRLYEYAGFVPVGTIWQHQGVARPIRQPSPVSGVEIRPLAPGDLGEVHALDAVGYGAPRREMLDLLLNLSQGVVALRDGKIIGYALSRDFGKGSVIGPLVAGDERIAMQLAAPLIKANEGRFTRLDTPVENEHFAAFLASAGMGVYDTVTEMRNGRMRRPQEGIQVWGLSAHSLG</sequence>
<dbReference type="GO" id="GO:0016746">
    <property type="term" value="F:acyltransferase activity"/>
    <property type="evidence" value="ECO:0007669"/>
    <property type="project" value="UniProtKB-KW"/>
</dbReference>
<reference evidence="2 3" key="1">
    <citation type="submission" date="2024-06" db="EMBL/GenBank/DDBJ databases">
        <title>Thioclava kandeliae sp. nov. from a rhizosphere soil sample of Kandelia candel in a mangrove.</title>
        <authorList>
            <person name="Mu T."/>
        </authorList>
    </citation>
    <scope>NUCLEOTIDE SEQUENCE [LARGE SCALE GENOMIC DNA]</scope>
    <source>
        <strain evidence="2 3">CPCC 100088</strain>
    </source>
</reference>
<protein>
    <submittedName>
        <fullName evidence="2">GNAT family N-acetyltransferase</fullName>
        <ecNumber evidence="2">2.3.1.-</ecNumber>
    </submittedName>
</protein>
<evidence type="ECO:0000313" key="2">
    <source>
        <dbReference type="EMBL" id="MER5173510.1"/>
    </source>
</evidence>
<comment type="caution">
    <text evidence="2">The sequence shown here is derived from an EMBL/GenBank/DDBJ whole genome shotgun (WGS) entry which is preliminary data.</text>
</comment>
<gene>
    <name evidence="2" type="ORF">VSX56_17225</name>
</gene>
<dbReference type="Pfam" id="PF13508">
    <property type="entry name" value="Acetyltransf_7"/>
    <property type="match status" value="1"/>
</dbReference>
<feature type="domain" description="N-acetyltransferase" evidence="1">
    <location>
        <begin position="44"/>
        <end position="177"/>
    </location>
</feature>
<dbReference type="SUPFAM" id="SSF55729">
    <property type="entry name" value="Acyl-CoA N-acyltransferases (Nat)"/>
    <property type="match status" value="1"/>
</dbReference>
<dbReference type="InterPro" id="IPR016181">
    <property type="entry name" value="Acyl_CoA_acyltransferase"/>
</dbReference>
<keyword evidence="2" id="KW-0012">Acyltransferase</keyword>
<dbReference type="Gene3D" id="3.40.630.30">
    <property type="match status" value="1"/>
</dbReference>